<organism evidence="2 3">
    <name type="scientific">Sphenostylis stenocarpa</name>
    <dbReference type="NCBI Taxonomy" id="92480"/>
    <lineage>
        <taxon>Eukaryota</taxon>
        <taxon>Viridiplantae</taxon>
        <taxon>Streptophyta</taxon>
        <taxon>Embryophyta</taxon>
        <taxon>Tracheophyta</taxon>
        <taxon>Spermatophyta</taxon>
        <taxon>Magnoliopsida</taxon>
        <taxon>eudicotyledons</taxon>
        <taxon>Gunneridae</taxon>
        <taxon>Pentapetalae</taxon>
        <taxon>rosids</taxon>
        <taxon>fabids</taxon>
        <taxon>Fabales</taxon>
        <taxon>Fabaceae</taxon>
        <taxon>Papilionoideae</taxon>
        <taxon>50 kb inversion clade</taxon>
        <taxon>NPAAA clade</taxon>
        <taxon>indigoferoid/millettioid clade</taxon>
        <taxon>Phaseoleae</taxon>
        <taxon>Sphenostylis</taxon>
    </lineage>
</organism>
<dbReference type="EMBL" id="OY731405">
    <property type="protein sequence ID" value="CAJ1971802.1"/>
    <property type="molecule type" value="Genomic_DNA"/>
</dbReference>
<dbReference type="AlphaFoldDB" id="A0AA86SSH5"/>
<dbReference type="Proteomes" id="UP001189624">
    <property type="component" value="Chromosome 8"/>
</dbReference>
<evidence type="ECO:0000256" key="1">
    <source>
        <dbReference type="SAM" id="MobiDB-lite"/>
    </source>
</evidence>
<sequence length="120" mass="14276">MATKRKRVKYEPFEFRFRRGKEKHYNHDARANIAKVLFTQSNSHHALNHPPSSSSGEITKRINARNSAKRHSYEHISYNLNHHMHYRVQIVKFSLKHAQMFLSHSICRYHSWNSGILEHA</sequence>
<keyword evidence="3" id="KW-1185">Reference proteome</keyword>
<evidence type="ECO:0000313" key="2">
    <source>
        <dbReference type="EMBL" id="CAJ1971802.1"/>
    </source>
</evidence>
<gene>
    <name evidence="2" type="ORF">AYBTSS11_LOCUS23807</name>
</gene>
<name>A0AA86SSH5_9FABA</name>
<proteinExistence type="predicted"/>
<feature type="compositionally biased region" description="Polar residues" evidence="1">
    <location>
        <begin position="41"/>
        <end position="57"/>
    </location>
</feature>
<dbReference type="Gramene" id="rna-AYBTSS11_LOCUS23807">
    <property type="protein sequence ID" value="CAJ1971802.1"/>
    <property type="gene ID" value="gene-AYBTSS11_LOCUS23807"/>
</dbReference>
<protein>
    <submittedName>
        <fullName evidence="2">Uncharacterized protein</fullName>
    </submittedName>
</protein>
<evidence type="ECO:0000313" key="3">
    <source>
        <dbReference type="Proteomes" id="UP001189624"/>
    </source>
</evidence>
<feature type="region of interest" description="Disordered" evidence="1">
    <location>
        <begin position="41"/>
        <end position="68"/>
    </location>
</feature>
<accession>A0AA86SSH5</accession>
<reference evidence="2" key="1">
    <citation type="submission" date="2023-10" db="EMBL/GenBank/DDBJ databases">
        <authorList>
            <person name="Domelevo Entfellner J.-B."/>
        </authorList>
    </citation>
    <scope>NUCLEOTIDE SEQUENCE</scope>
</reference>